<keyword evidence="2" id="KW-1185">Reference proteome</keyword>
<gene>
    <name evidence="1" type="primary">Mo00170</name>
    <name evidence="1" type="ORF">E5Q_00170</name>
</gene>
<comment type="caution">
    <text evidence="1">The sequence shown here is derived from an EMBL/GenBank/DDBJ whole genome shotgun (WGS) entry which is preliminary data.</text>
</comment>
<accession>G7DSG9</accession>
<organism evidence="1 2">
    <name type="scientific">Mixia osmundae (strain CBS 9802 / IAM 14324 / JCM 22182 / KY 12970)</name>
    <dbReference type="NCBI Taxonomy" id="764103"/>
    <lineage>
        <taxon>Eukaryota</taxon>
        <taxon>Fungi</taxon>
        <taxon>Dikarya</taxon>
        <taxon>Basidiomycota</taxon>
        <taxon>Pucciniomycotina</taxon>
        <taxon>Mixiomycetes</taxon>
        <taxon>Mixiales</taxon>
        <taxon>Mixiaceae</taxon>
        <taxon>Mixia</taxon>
    </lineage>
</organism>
<reference evidence="1 2" key="1">
    <citation type="journal article" date="2011" name="J. Gen. Appl. Microbiol.">
        <title>Draft genome sequencing of the enigmatic basidiomycete Mixia osmundae.</title>
        <authorList>
            <person name="Nishida H."/>
            <person name="Nagatsuka Y."/>
            <person name="Sugiyama J."/>
        </authorList>
    </citation>
    <scope>NUCLEOTIDE SEQUENCE [LARGE SCALE GENOMIC DNA]</scope>
    <source>
        <strain evidence="2">CBS 9802 / IAM 14324 / JCM 22182 / KY 12970</strain>
    </source>
</reference>
<dbReference type="AlphaFoldDB" id="G7DSG9"/>
<dbReference type="InParanoid" id="G7DSG9"/>
<protein>
    <submittedName>
        <fullName evidence="1">Uncharacterized protein</fullName>
    </submittedName>
</protein>
<dbReference type="Proteomes" id="UP000009131">
    <property type="component" value="Unassembled WGS sequence"/>
</dbReference>
<dbReference type="EMBL" id="BABT02000007">
    <property type="protein sequence ID" value="GAA93529.1"/>
    <property type="molecule type" value="Genomic_DNA"/>
</dbReference>
<dbReference type="RefSeq" id="XP_014566563.1">
    <property type="nucleotide sequence ID" value="XM_014711077.1"/>
</dbReference>
<name>G7DSG9_MIXOS</name>
<reference evidence="1 2" key="2">
    <citation type="journal article" date="2012" name="Open Biol.">
        <title>Characteristics of nucleosomes and linker DNA regions on the genome of the basidiomycete Mixia osmundae revealed by mono- and dinucleosome mapping.</title>
        <authorList>
            <person name="Nishida H."/>
            <person name="Kondo S."/>
            <person name="Matsumoto T."/>
            <person name="Suzuki Y."/>
            <person name="Yoshikawa H."/>
            <person name="Taylor T.D."/>
            <person name="Sugiyama J."/>
        </authorList>
    </citation>
    <scope>NUCLEOTIDE SEQUENCE [LARGE SCALE GENOMIC DNA]</scope>
    <source>
        <strain evidence="2">CBS 9802 / IAM 14324 / JCM 22182 / KY 12970</strain>
    </source>
</reference>
<dbReference type="HOGENOM" id="CLU_2264368_0_0_1"/>
<sequence>MTIGACFFERDHGQSEWRARLSASMRQMPLTFVCPLSRCRAGHAYLTIMSPGQAAVPTGNIIRLTFDFTRLHESNSAPKVHSSVLKLITLANEKRWQDRRKKR</sequence>
<evidence type="ECO:0000313" key="2">
    <source>
        <dbReference type="Proteomes" id="UP000009131"/>
    </source>
</evidence>
<evidence type="ECO:0000313" key="1">
    <source>
        <dbReference type="EMBL" id="GAA93529.1"/>
    </source>
</evidence>
<proteinExistence type="predicted"/>